<protein>
    <recommendedName>
        <fullName evidence="15">Cytochrome P450</fullName>
    </recommendedName>
</protein>
<gene>
    <name evidence="13" type="ORF">AMTR_s00059p00203770</name>
</gene>
<keyword evidence="11" id="KW-0503">Monooxygenase</keyword>
<keyword evidence="5 10" id="KW-0479">Metal-binding</keyword>
<dbReference type="OMA" id="CFENSEV"/>
<name>U5D626_AMBTC</name>
<evidence type="ECO:0000256" key="8">
    <source>
        <dbReference type="ARBA" id="ARBA00023004"/>
    </source>
</evidence>
<dbReference type="InterPro" id="IPR002401">
    <property type="entry name" value="Cyt_P450_E_grp-I"/>
</dbReference>
<dbReference type="GO" id="GO:0004497">
    <property type="term" value="F:monooxygenase activity"/>
    <property type="evidence" value="ECO:0000318"/>
    <property type="project" value="GO_Central"/>
</dbReference>
<reference evidence="14" key="1">
    <citation type="journal article" date="2013" name="Science">
        <title>The Amborella genome and the evolution of flowering plants.</title>
        <authorList>
            <consortium name="Amborella Genome Project"/>
        </authorList>
    </citation>
    <scope>NUCLEOTIDE SEQUENCE [LARGE SCALE GENOMIC DNA]</scope>
</reference>
<comment type="cofactor">
    <cofactor evidence="1 10">
        <name>heme</name>
        <dbReference type="ChEBI" id="CHEBI:30413"/>
    </cofactor>
</comment>
<dbReference type="Gene3D" id="1.10.630.10">
    <property type="entry name" value="Cytochrome P450"/>
    <property type="match status" value="1"/>
</dbReference>
<dbReference type="InterPro" id="IPR050651">
    <property type="entry name" value="Plant_Cytochrome_P450_Monoox"/>
</dbReference>
<dbReference type="PANTHER" id="PTHR47947:SF26">
    <property type="entry name" value="CYTOCHROME P450"/>
    <property type="match status" value="1"/>
</dbReference>
<evidence type="ECO:0000256" key="1">
    <source>
        <dbReference type="ARBA" id="ARBA00001971"/>
    </source>
</evidence>
<dbReference type="InterPro" id="IPR036396">
    <property type="entry name" value="Cyt_P450_sf"/>
</dbReference>
<dbReference type="PANTHER" id="PTHR47947">
    <property type="entry name" value="CYTOCHROME P450 82C3-RELATED"/>
    <property type="match status" value="1"/>
</dbReference>
<dbReference type="GO" id="GO:0005506">
    <property type="term" value="F:iron ion binding"/>
    <property type="evidence" value="ECO:0007669"/>
    <property type="project" value="InterPro"/>
</dbReference>
<dbReference type="GO" id="GO:0016020">
    <property type="term" value="C:membrane"/>
    <property type="evidence" value="ECO:0007669"/>
    <property type="project" value="UniProtKB-SubCell"/>
</dbReference>
<dbReference type="Proteomes" id="UP000017836">
    <property type="component" value="Unassembled WGS sequence"/>
</dbReference>
<keyword evidence="9 12" id="KW-0472">Membrane</keyword>
<keyword evidence="4 12" id="KW-0812">Transmembrane</keyword>
<dbReference type="PROSITE" id="PS00086">
    <property type="entry name" value="CYTOCHROME_P450"/>
    <property type="match status" value="1"/>
</dbReference>
<comment type="subcellular location">
    <subcellularLocation>
        <location evidence="2">Membrane</location>
    </subcellularLocation>
</comment>
<keyword evidence="6 12" id="KW-1133">Transmembrane helix</keyword>
<evidence type="ECO:0000256" key="7">
    <source>
        <dbReference type="ARBA" id="ARBA00023002"/>
    </source>
</evidence>
<evidence type="ECO:0000313" key="14">
    <source>
        <dbReference type="Proteomes" id="UP000017836"/>
    </source>
</evidence>
<evidence type="ECO:0000256" key="10">
    <source>
        <dbReference type="PIRSR" id="PIRSR602401-1"/>
    </source>
</evidence>
<evidence type="ECO:0000256" key="4">
    <source>
        <dbReference type="ARBA" id="ARBA00022692"/>
    </source>
</evidence>
<dbReference type="PRINTS" id="PR00463">
    <property type="entry name" value="EP450I"/>
</dbReference>
<dbReference type="GO" id="GO:0016705">
    <property type="term" value="F:oxidoreductase activity, acting on paired donors, with incorporation or reduction of molecular oxygen"/>
    <property type="evidence" value="ECO:0007669"/>
    <property type="project" value="InterPro"/>
</dbReference>
<sequence>MEYLNLLQVLLAMVVIFFVHRLLIVSGKKKLKNEAPEPKGKWPVLGHLPLLAGSALPHRTLAALAEKYGPVLTLRLGSRLTLVVSSWEFAKECFTTNDRVFATRPDNPASEHLAYNKAMLGFAPYGPYWRESRKIATLELFSARRLELLKHVRVSEVDMCVGELYNQWSLDRKDGNITVDMKQKLEDLTLNVVTRMVAGKRYYGTGVGVEGGEARRFQQLIEELFRLAATFDITDSLPFLRWAGIGGYKREMVRVSSELGETFERWAEDKKQQKSAGNDFLDVLVATVKEGTFPTDHTPNTIIKGIAVNIIMAGTDTSAATMTWALAALVNTRHVLEKVQAELDVHVGRDRMVEEADVKHLTYLNAVIKEIMRLYPAGPLLVPHEAMEDCTVGGFKVRAGTRLLVNAWKIHRDPRVWEDAEEFKPERFLTTKADVDVYGKHFEYIPFGAGRRSCPGLSLALHVMHLTLARLLQAFEWGTQTGEKVDMGENFGLTLRKDGPLELTVKPRLPLQLYQ</sequence>
<evidence type="ECO:0000256" key="2">
    <source>
        <dbReference type="ARBA" id="ARBA00004370"/>
    </source>
</evidence>
<keyword evidence="8 10" id="KW-0408">Iron</keyword>
<evidence type="ECO:0000256" key="9">
    <source>
        <dbReference type="ARBA" id="ARBA00023136"/>
    </source>
</evidence>
<accession>U5D626</accession>
<dbReference type="eggNOG" id="KOG0156">
    <property type="taxonomic scope" value="Eukaryota"/>
</dbReference>
<dbReference type="InterPro" id="IPR017972">
    <property type="entry name" value="Cyt_P450_CS"/>
</dbReference>
<dbReference type="Gramene" id="ERN17685">
    <property type="protein sequence ID" value="ERN17685"/>
    <property type="gene ID" value="AMTR_s00059p00203770"/>
</dbReference>
<feature type="binding site" description="axial binding residue" evidence="10">
    <location>
        <position position="454"/>
    </location>
    <ligand>
        <name>heme</name>
        <dbReference type="ChEBI" id="CHEBI:30413"/>
    </ligand>
    <ligandPart>
        <name>Fe</name>
        <dbReference type="ChEBI" id="CHEBI:18248"/>
    </ligandPart>
</feature>
<evidence type="ECO:0000256" key="12">
    <source>
        <dbReference type="SAM" id="Phobius"/>
    </source>
</evidence>
<keyword evidence="3 10" id="KW-0349">Heme</keyword>
<evidence type="ECO:0000313" key="13">
    <source>
        <dbReference type="EMBL" id="ERN17685.1"/>
    </source>
</evidence>
<dbReference type="AlphaFoldDB" id="U5D626"/>
<proteinExistence type="inferred from homology"/>
<evidence type="ECO:0008006" key="15">
    <source>
        <dbReference type="Google" id="ProtNLM"/>
    </source>
</evidence>
<evidence type="ECO:0000256" key="5">
    <source>
        <dbReference type="ARBA" id="ARBA00022723"/>
    </source>
</evidence>
<evidence type="ECO:0000256" key="3">
    <source>
        <dbReference type="ARBA" id="ARBA00022617"/>
    </source>
</evidence>
<dbReference type="GO" id="GO:0020037">
    <property type="term" value="F:heme binding"/>
    <property type="evidence" value="ECO:0007669"/>
    <property type="project" value="InterPro"/>
</dbReference>
<keyword evidence="7 11" id="KW-0560">Oxidoreductase</keyword>
<feature type="transmembrane region" description="Helical" evidence="12">
    <location>
        <begin position="6"/>
        <end position="24"/>
    </location>
</feature>
<dbReference type="PRINTS" id="PR00385">
    <property type="entry name" value="P450"/>
</dbReference>
<keyword evidence="14" id="KW-1185">Reference proteome</keyword>
<dbReference type="FunFam" id="1.10.630.10:FF:000026">
    <property type="entry name" value="Cytochrome P450 82C4"/>
    <property type="match status" value="1"/>
</dbReference>
<organism evidence="13 14">
    <name type="scientific">Amborella trichopoda</name>
    <dbReference type="NCBI Taxonomy" id="13333"/>
    <lineage>
        <taxon>Eukaryota</taxon>
        <taxon>Viridiplantae</taxon>
        <taxon>Streptophyta</taxon>
        <taxon>Embryophyta</taxon>
        <taxon>Tracheophyta</taxon>
        <taxon>Spermatophyta</taxon>
        <taxon>Magnoliopsida</taxon>
        <taxon>Amborellales</taxon>
        <taxon>Amborellaceae</taxon>
        <taxon>Amborella</taxon>
    </lineage>
</organism>
<dbReference type="KEGG" id="atr:18446030"/>
<dbReference type="InterPro" id="IPR001128">
    <property type="entry name" value="Cyt_P450"/>
</dbReference>
<dbReference type="EMBL" id="KI392312">
    <property type="protein sequence ID" value="ERN17685.1"/>
    <property type="molecule type" value="Genomic_DNA"/>
</dbReference>
<evidence type="ECO:0000256" key="6">
    <source>
        <dbReference type="ARBA" id="ARBA00022989"/>
    </source>
</evidence>
<dbReference type="SUPFAM" id="SSF48264">
    <property type="entry name" value="Cytochrome P450"/>
    <property type="match status" value="1"/>
</dbReference>
<comment type="similarity">
    <text evidence="11">Belongs to the cytochrome P450 family.</text>
</comment>
<dbReference type="Pfam" id="PF00067">
    <property type="entry name" value="p450"/>
    <property type="match status" value="1"/>
</dbReference>
<dbReference type="OrthoDB" id="507451at2759"/>
<dbReference type="HOGENOM" id="CLU_001570_4_0_1"/>
<evidence type="ECO:0000256" key="11">
    <source>
        <dbReference type="RuleBase" id="RU000461"/>
    </source>
</evidence>